<evidence type="ECO:0000313" key="2">
    <source>
        <dbReference type="Proteomes" id="UP000828390"/>
    </source>
</evidence>
<dbReference type="AlphaFoldDB" id="A0A9D4FTU3"/>
<reference evidence="1" key="2">
    <citation type="submission" date="2020-11" db="EMBL/GenBank/DDBJ databases">
        <authorList>
            <person name="McCartney M.A."/>
            <person name="Auch B."/>
            <person name="Kono T."/>
            <person name="Mallez S."/>
            <person name="Becker A."/>
            <person name="Gohl D.M."/>
            <person name="Silverstein K.A.T."/>
            <person name="Koren S."/>
            <person name="Bechman K.B."/>
            <person name="Herman A."/>
            <person name="Abrahante J.E."/>
            <person name="Garbe J."/>
        </authorList>
    </citation>
    <scope>NUCLEOTIDE SEQUENCE</scope>
    <source>
        <strain evidence="1">Duluth1</strain>
        <tissue evidence="1">Whole animal</tissue>
    </source>
</reference>
<proteinExistence type="predicted"/>
<name>A0A9D4FTU3_DREPO</name>
<gene>
    <name evidence="1" type="ORF">DPMN_131797</name>
</gene>
<organism evidence="1 2">
    <name type="scientific">Dreissena polymorpha</name>
    <name type="common">Zebra mussel</name>
    <name type="synonym">Mytilus polymorpha</name>
    <dbReference type="NCBI Taxonomy" id="45954"/>
    <lineage>
        <taxon>Eukaryota</taxon>
        <taxon>Metazoa</taxon>
        <taxon>Spiralia</taxon>
        <taxon>Lophotrochozoa</taxon>
        <taxon>Mollusca</taxon>
        <taxon>Bivalvia</taxon>
        <taxon>Autobranchia</taxon>
        <taxon>Heteroconchia</taxon>
        <taxon>Euheterodonta</taxon>
        <taxon>Imparidentia</taxon>
        <taxon>Neoheterodontei</taxon>
        <taxon>Myida</taxon>
        <taxon>Dreissenoidea</taxon>
        <taxon>Dreissenidae</taxon>
        <taxon>Dreissena</taxon>
    </lineage>
</organism>
<dbReference type="Proteomes" id="UP000828390">
    <property type="component" value="Unassembled WGS sequence"/>
</dbReference>
<dbReference type="EMBL" id="JAIWYP010000006">
    <property type="protein sequence ID" value="KAH3803534.1"/>
    <property type="molecule type" value="Genomic_DNA"/>
</dbReference>
<reference evidence="1" key="1">
    <citation type="journal article" date="2019" name="bioRxiv">
        <title>The Genome of the Zebra Mussel, Dreissena polymorpha: A Resource for Invasive Species Research.</title>
        <authorList>
            <person name="McCartney M.A."/>
            <person name="Auch B."/>
            <person name="Kono T."/>
            <person name="Mallez S."/>
            <person name="Zhang Y."/>
            <person name="Obille A."/>
            <person name="Becker A."/>
            <person name="Abrahante J.E."/>
            <person name="Garbe J."/>
            <person name="Badalamenti J.P."/>
            <person name="Herman A."/>
            <person name="Mangelson H."/>
            <person name="Liachko I."/>
            <person name="Sullivan S."/>
            <person name="Sone E.D."/>
            <person name="Koren S."/>
            <person name="Silverstein K.A.T."/>
            <person name="Beckman K.B."/>
            <person name="Gohl D.M."/>
        </authorList>
    </citation>
    <scope>NUCLEOTIDE SEQUENCE</scope>
    <source>
        <strain evidence="1">Duluth1</strain>
        <tissue evidence="1">Whole animal</tissue>
    </source>
</reference>
<accession>A0A9D4FTU3</accession>
<comment type="caution">
    <text evidence="1">The sequence shown here is derived from an EMBL/GenBank/DDBJ whole genome shotgun (WGS) entry which is preliminary data.</text>
</comment>
<keyword evidence="2" id="KW-1185">Reference proteome</keyword>
<sequence>MNDATQPSTQVSPMMIDNFKYTIKVHVFLPAAALDLNLADAILIVVTMNDTMSNAFMIASGPKKNTSSAYREVIQHTPFPYVGLS</sequence>
<evidence type="ECO:0000313" key="1">
    <source>
        <dbReference type="EMBL" id="KAH3803534.1"/>
    </source>
</evidence>
<protein>
    <submittedName>
        <fullName evidence="1">Uncharacterized protein</fullName>
    </submittedName>
</protein>